<evidence type="ECO:0000256" key="10">
    <source>
        <dbReference type="ARBA" id="ARBA00022628"/>
    </source>
</evidence>
<dbReference type="InterPro" id="IPR036724">
    <property type="entry name" value="Cobalamin-bd_sf"/>
</dbReference>
<dbReference type="AlphaFoldDB" id="A0A1H8XKK3"/>
<dbReference type="Proteomes" id="UP000198847">
    <property type="component" value="Unassembled WGS sequence"/>
</dbReference>
<evidence type="ECO:0000259" key="22">
    <source>
        <dbReference type="PROSITE" id="PS51332"/>
    </source>
</evidence>
<evidence type="ECO:0000259" key="21">
    <source>
        <dbReference type="PROSITE" id="PS50972"/>
    </source>
</evidence>
<evidence type="ECO:0000256" key="2">
    <source>
        <dbReference type="ARBA" id="ARBA00001947"/>
    </source>
</evidence>
<dbReference type="SUPFAM" id="SSF52242">
    <property type="entry name" value="Cobalamin (vitamin B12)-binding domain"/>
    <property type="match status" value="1"/>
</dbReference>
<evidence type="ECO:0000256" key="14">
    <source>
        <dbReference type="ARBA" id="ARBA00022833"/>
    </source>
</evidence>
<keyword evidence="10" id="KW-0846">Cobalamin</keyword>
<keyword evidence="8 19" id="KW-0489">Methyltransferase</keyword>
<gene>
    <name evidence="24" type="ORF">SAMN04490178_12551</name>
</gene>
<evidence type="ECO:0000256" key="16">
    <source>
        <dbReference type="ARBA" id="ARBA00023285"/>
    </source>
</evidence>
<keyword evidence="13 19" id="KW-0479">Metal-binding</keyword>
<comment type="function">
    <text evidence="17">Catalyzes the transfer of a methyl group from methyl-cobalamin to homocysteine, yielding enzyme-bound cob(I)alamin and methionine. Subsequently, remethylates the cofactor using methyltetrahydrofolate.</text>
</comment>
<protein>
    <recommendedName>
        <fullName evidence="7">Methionine synthase</fullName>
        <ecNumber evidence="6">2.1.1.13</ecNumber>
    </recommendedName>
    <alternativeName>
        <fullName evidence="18">5-methyltetrahydrofolate--homocysteine methyltransferase</fullName>
    </alternativeName>
</protein>
<evidence type="ECO:0000313" key="24">
    <source>
        <dbReference type="EMBL" id="SEP40480.1"/>
    </source>
</evidence>
<dbReference type="SUPFAM" id="SSF51717">
    <property type="entry name" value="Dihydropteroate synthetase-like"/>
    <property type="match status" value="1"/>
</dbReference>
<dbReference type="Gene3D" id="1.10.1240.10">
    <property type="entry name" value="Methionine synthase domain"/>
    <property type="match status" value="1"/>
</dbReference>
<dbReference type="Pfam" id="PF02310">
    <property type="entry name" value="B12-binding"/>
    <property type="match status" value="1"/>
</dbReference>
<dbReference type="InterPro" id="IPR036589">
    <property type="entry name" value="HCY_dom_sf"/>
</dbReference>
<dbReference type="PANTHER" id="PTHR45833">
    <property type="entry name" value="METHIONINE SYNTHASE"/>
    <property type="match status" value="1"/>
</dbReference>
<dbReference type="RefSeq" id="WP_091750298.1">
    <property type="nucleotide sequence ID" value="NZ_FODY01000025.1"/>
</dbReference>
<evidence type="ECO:0000256" key="17">
    <source>
        <dbReference type="ARBA" id="ARBA00025552"/>
    </source>
</evidence>
<keyword evidence="25" id="KW-1185">Reference proteome</keyword>
<accession>A0A1H8XKK3</accession>
<dbReference type="SMART" id="SM01018">
    <property type="entry name" value="B12-binding_2"/>
    <property type="match status" value="1"/>
</dbReference>
<keyword evidence="9" id="KW-0028">Amino-acid biosynthesis</keyword>
<evidence type="ECO:0000259" key="20">
    <source>
        <dbReference type="PROSITE" id="PS50970"/>
    </source>
</evidence>
<comment type="cofactor">
    <cofactor evidence="3">
        <name>methylcob(III)alamin</name>
        <dbReference type="ChEBI" id="CHEBI:28115"/>
    </cofactor>
</comment>
<dbReference type="InterPro" id="IPR017215">
    <property type="entry name" value="MetH_bac"/>
</dbReference>
<comment type="similarity">
    <text evidence="5">Belongs to the vitamin-B12 dependent methionine synthase family.</text>
</comment>
<evidence type="ECO:0000256" key="1">
    <source>
        <dbReference type="ARBA" id="ARBA00001700"/>
    </source>
</evidence>
<dbReference type="EC" id="2.1.1.13" evidence="6"/>
<dbReference type="PANTHER" id="PTHR45833:SF1">
    <property type="entry name" value="METHIONINE SYNTHASE"/>
    <property type="match status" value="1"/>
</dbReference>
<dbReference type="InterPro" id="IPR003726">
    <property type="entry name" value="HCY_dom"/>
</dbReference>
<dbReference type="PIRSF" id="PIRSF037472">
    <property type="entry name" value="DHPS_mtfrase"/>
    <property type="match status" value="1"/>
</dbReference>
<evidence type="ECO:0000256" key="3">
    <source>
        <dbReference type="ARBA" id="ARBA00001956"/>
    </source>
</evidence>
<evidence type="ECO:0000256" key="9">
    <source>
        <dbReference type="ARBA" id="ARBA00022605"/>
    </source>
</evidence>
<dbReference type="Gene3D" id="3.40.50.280">
    <property type="entry name" value="Cobalamin-binding domain"/>
    <property type="match status" value="1"/>
</dbReference>
<evidence type="ECO:0000256" key="11">
    <source>
        <dbReference type="ARBA" id="ARBA00022679"/>
    </source>
</evidence>
<dbReference type="STRING" id="112903.SAMN04490178_12551"/>
<dbReference type="GO" id="GO:0031419">
    <property type="term" value="F:cobalamin binding"/>
    <property type="evidence" value="ECO:0007669"/>
    <property type="project" value="UniProtKB-KW"/>
</dbReference>
<dbReference type="PROSITE" id="PS51332">
    <property type="entry name" value="B12_BINDING"/>
    <property type="match status" value="1"/>
</dbReference>
<dbReference type="InterPro" id="IPR000489">
    <property type="entry name" value="Pterin-binding_dom"/>
</dbReference>
<evidence type="ECO:0000256" key="15">
    <source>
        <dbReference type="ARBA" id="ARBA00023167"/>
    </source>
</evidence>
<evidence type="ECO:0000256" key="19">
    <source>
        <dbReference type="PROSITE-ProRule" id="PRU00333"/>
    </source>
</evidence>
<dbReference type="GO" id="GO:0046653">
    <property type="term" value="P:tetrahydrofolate metabolic process"/>
    <property type="evidence" value="ECO:0007669"/>
    <property type="project" value="TreeGrafter"/>
</dbReference>
<dbReference type="GO" id="GO:0005829">
    <property type="term" value="C:cytosol"/>
    <property type="evidence" value="ECO:0007669"/>
    <property type="project" value="TreeGrafter"/>
</dbReference>
<proteinExistence type="inferred from homology"/>
<keyword evidence="16" id="KW-0170">Cobalt</keyword>
<dbReference type="EMBL" id="FODY01000025">
    <property type="protein sequence ID" value="SEP40480.1"/>
    <property type="molecule type" value="Genomic_DNA"/>
</dbReference>
<comment type="cofactor">
    <cofactor evidence="2 19">
        <name>Zn(2+)</name>
        <dbReference type="ChEBI" id="CHEBI:29105"/>
    </cofactor>
</comment>
<keyword evidence="12" id="KW-0949">S-adenosyl-L-methionine</keyword>
<evidence type="ECO:0000256" key="18">
    <source>
        <dbReference type="ARBA" id="ARBA00031040"/>
    </source>
</evidence>
<evidence type="ECO:0000313" key="25">
    <source>
        <dbReference type="Proteomes" id="UP000198847"/>
    </source>
</evidence>
<evidence type="ECO:0000256" key="8">
    <source>
        <dbReference type="ARBA" id="ARBA00022603"/>
    </source>
</evidence>
<evidence type="ECO:0000259" key="23">
    <source>
        <dbReference type="PROSITE" id="PS51337"/>
    </source>
</evidence>
<keyword evidence="11 19" id="KW-0808">Transferase</keyword>
<dbReference type="InterPro" id="IPR006158">
    <property type="entry name" value="Cobalamin-bd"/>
</dbReference>
<dbReference type="Gene3D" id="3.20.20.20">
    <property type="entry name" value="Dihydropteroate synthase-like"/>
    <property type="match status" value="1"/>
</dbReference>
<dbReference type="InterPro" id="IPR036594">
    <property type="entry name" value="Meth_synthase_dom"/>
</dbReference>
<dbReference type="OrthoDB" id="9803687at2"/>
<comment type="catalytic activity">
    <reaction evidence="1">
        <text>(6S)-5-methyl-5,6,7,8-tetrahydrofolate + L-homocysteine = (6S)-5,6,7,8-tetrahydrofolate + L-methionine</text>
        <dbReference type="Rhea" id="RHEA:11172"/>
        <dbReference type="ChEBI" id="CHEBI:18608"/>
        <dbReference type="ChEBI" id="CHEBI:57453"/>
        <dbReference type="ChEBI" id="CHEBI:57844"/>
        <dbReference type="ChEBI" id="CHEBI:58199"/>
        <dbReference type="EC" id="2.1.1.13"/>
    </reaction>
</comment>
<evidence type="ECO:0000256" key="5">
    <source>
        <dbReference type="ARBA" id="ARBA00010398"/>
    </source>
</evidence>
<feature type="binding site" evidence="19">
    <location>
        <position position="196"/>
    </location>
    <ligand>
        <name>Zn(2+)</name>
        <dbReference type="ChEBI" id="CHEBI:29105"/>
    </ligand>
</feature>
<dbReference type="GO" id="GO:0032259">
    <property type="term" value="P:methylation"/>
    <property type="evidence" value="ECO:0007669"/>
    <property type="project" value="UniProtKB-KW"/>
</dbReference>
<name>A0A1H8XKK3_9FIRM</name>
<dbReference type="SUPFAM" id="SSF82282">
    <property type="entry name" value="Homocysteine S-methyltransferase"/>
    <property type="match status" value="1"/>
</dbReference>
<dbReference type="Pfam" id="PF00809">
    <property type="entry name" value="Pterin_bind"/>
    <property type="match status" value="1"/>
</dbReference>
<dbReference type="PROSITE" id="PS50972">
    <property type="entry name" value="PTERIN_BINDING"/>
    <property type="match status" value="1"/>
</dbReference>
<feature type="binding site" evidence="19">
    <location>
        <position position="261"/>
    </location>
    <ligand>
        <name>Zn(2+)</name>
        <dbReference type="ChEBI" id="CHEBI:29105"/>
    </ligand>
</feature>
<dbReference type="InterPro" id="IPR011005">
    <property type="entry name" value="Dihydropteroate_synth-like_sf"/>
</dbReference>
<evidence type="ECO:0000256" key="6">
    <source>
        <dbReference type="ARBA" id="ARBA00012032"/>
    </source>
</evidence>
<organism evidence="24 25">
    <name type="scientific">Propionispora vibrioides</name>
    <dbReference type="NCBI Taxonomy" id="112903"/>
    <lineage>
        <taxon>Bacteria</taxon>
        <taxon>Bacillati</taxon>
        <taxon>Bacillota</taxon>
        <taxon>Negativicutes</taxon>
        <taxon>Selenomonadales</taxon>
        <taxon>Sporomusaceae</taxon>
        <taxon>Propionispora</taxon>
    </lineage>
</organism>
<evidence type="ECO:0000256" key="7">
    <source>
        <dbReference type="ARBA" id="ARBA00013998"/>
    </source>
</evidence>
<reference evidence="24 25" key="1">
    <citation type="submission" date="2016-10" db="EMBL/GenBank/DDBJ databases">
        <authorList>
            <person name="de Groot N.N."/>
        </authorList>
    </citation>
    <scope>NUCLEOTIDE SEQUENCE [LARGE SCALE GENOMIC DNA]</scope>
    <source>
        <strain evidence="24 25">DSM 13305</strain>
    </source>
</reference>
<evidence type="ECO:0000256" key="13">
    <source>
        <dbReference type="ARBA" id="ARBA00022723"/>
    </source>
</evidence>
<keyword evidence="15" id="KW-0486">Methionine biosynthesis</keyword>
<comment type="pathway">
    <text evidence="4">Amino-acid biosynthesis; L-methionine biosynthesis via de novo pathway; L-methionine from L-homocysteine (MetH route): step 1/1.</text>
</comment>
<sequence>MLYIFDGAMGTMLQDAGLGAGQCPEIWNIEQPEKVTAIHAEYIRNGADIIETNSFGANRIKLSHYGLSSRVTELNMAAVAAARAACTVHTKIAGSVGPTGKFIAPLGELSFDEAYEVFQEQISALDAAGVDMILIETIIDIQEMRAALLAAKSVTKKPVICQLTYEADGRTVTGTDPRTAAIILEALGADIIGANCSLGPAQLLAVVETLTQATNLPVSIQPNAGMPELIQGKTVFPMSPEEMGSWAAKLAAAGVAYLGGCCGTTPAHIRAMKEAALAVNPAPRPIIAPVTALTSRSKTVYIGPGYPTAIIGERINPTGRKALQADLRQGNFAGIKKEALLQIQNGATLLDVNMGVPGIDQAAAMHTAIQELSMLVDAPLVIDTTDPAALEAGLKAYPGRALINSISAEPERLESFIPLAKKYGAAVLCLPIAPSGVPTTAPERVSVVRQIVNACLAAGLRHQDFVLDALVLTVATDAGAAAETFKTLRLYREQFGYPATMGLSNISFGLPKRDLLNATFCSMALASGLDVPILNPLDERMKETIAAAKALLGFDANGHQFSSAYAALVNTASAASRQASPKEPKDTLGLIRQTVVNGEKESIVPLVEQALKESYTSSQITDQGLTAAMNEVGEAFGAGRCFLPQVLLSAETMRAAFQTIKELLPAQQINTLGTVVLATVKGDIHDLGKNIVAALLENSGFKVIDLGKDIAADAILEAANAHEADIVGLCALMTTTMPEIDNTIAALKAAGNTASTIVGGAVLTADYAAKAGADAYAPNGVEAVKLAKRLLRLP</sequence>
<dbReference type="Pfam" id="PF02574">
    <property type="entry name" value="S-methyl_trans"/>
    <property type="match status" value="1"/>
</dbReference>
<feature type="domain" description="B12-binding" evidence="22">
    <location>
        <begin position="672"/>
        <end position="794"/>
    </location>
</feature>
<dbReference type="PROSITE" id="PS51337">
    <property type="entry name" value="B12_BINDING_NTER"/>
    <property type="match status" value="1"/>
</dbReference>
<dbReference type="GO" id="GO:0050667">
    <property type="term" value="P:homocysteine metabolic process"/>
    <property type="evidence" value="ECO:0007669"/>
    <property type="project" value="TreeGrafter"/>
</dbReference>
<dbReference type="PROSITE" id="PS50970">
    <property type="entry name" value="HCY"/>
    <property type="match status" value="1"/>
</dbReference>
<evidence type="ECO:0000256" key="12">
    <source>
        <dbReference type="ARBA" id="ARBA00022691"/>
    </source>
</evidence>
<dbReference type="Pfam" id="PF02607">
    <property type="entry name" value="B12-binding_2"/>
    <property type="match status" value="1"/>
</dbReference>
<dbReference type="GO" id="GO:0046872">
    <property type="term" value="F:metal ion binding"/>
    <property type="evidence" value="ECO:0007669"/>
    <property type="project" value="UniProtKB-KW"/>
</dbReference>
<dbReference type="InterPro" id="IPR050554">
    <property type="entry name" value="Met_Synthase/Corrinoid"/>
</dbReference>
<dbReference type="GO" id="GO:0008705">
    <property type="term" value="F:methionine synthase activity"/>
    <property type="evidence" value="ECO:0007669"/>
    <property type="project" value="UniProtKB-EC"/>
</dbReference>
<feature type="domain" description="B12-binding N-terminal" evidence="23">
    <location>
        <begin position="578"/>
        <end position="672"/>
    </location>
</feature>
<dbReference type="InterPro" id="IPR003759">
    <property type="entry name" value="Cbl-bd_cap"/>
</dbReference>
<dbReference type="SUPFAM" id="SSF47644">
    <property type="entry name" value="Methionine synthase domain"/>
    <property type="match status" value="1"/>
</dbReference>
<dbReference type="Gene3D" id="3.20.20.330">
    <property type="entry name" value="Homocysteine-binding-like domain"/>
    <property type="match status" value="1"/>
</dbReference>
<feature type="domain" description="Pterin-binding" evidence="21">
    <location>
        <begin position="308"/>
        <end position="552"/>
    </location>
</feature>
<dbReference type="UniPathway" id="UPA00051">
    <property type="reaction ID" value="UER00081"/>
</dbReference>
<evidence type="ECO:0000256" key="4">
    <source>
        <dbReference type="ARBA" id="ARBA00005178"/>
    </source>
</evidence>
<feature type="domain" description="Hcy-binding" evidence="20">
    <location>
        <begin position="1"/>
        <end position="276"/>
    </location>
</feature>
<feature type="binding site" evidence="19">
    <location>
        <position position="262"/>
    </location>
    <ligand>
        <name>Zn(2+)</name>
        <dbReference type="ChEBI" id="CHEBI:29105"/>
    </ligand>
</feature>
<keyword evidence="14 19" id="KW-0862">Zinc</keyword>